<comment type="caution">
    <text evidence="1">The sequence shown here is derived from an EMBL/GenBank/DDBJ whole genome shotgun (WGS) entry which is preliminary data.</text>
</comment>
<dbReference type="EMBL" id="JAHRIN010034665">
    <property type="protein sequence ID" value="MEQ2203557.1"/>
    <property type="molecule type" value="Genomic_DNA"/>
</dbReference>
<sequence length="108" mass="12809">MTEILITEKNQLFEWKIQPKFDISDSGECERPQEEMIWREEITQRQRGLGAILRSGRVTLSFNVHGQLKTGNIFIKQNNSFKWIFSHSNPHPNVCWDMLKLLHNKEQL</sequence>
<gene>
    <name evidence="1" type="ORF">XENOCAPTIV_000629</name>
</gene>
<name>A0ABV0R7T1_9TELE</name>
<proteinExistence type="predicted"/>
<evidence type="ECO:0000313" key="2">
    <source>
        <dbReference type="Proteomes" id="UP001434883"/>
    </source>
</evidence>
<keyword evidence="2" id="KW-1185">Reference proteome</keyword>
<organism evidence="1 2">
    <name type="scientific">Xenoophorus captivus</name>
    <dbReference type="NCBI Taxonomy" id="1517983"/>
    <lineage>
        <taxon>Eukaryota</taxon>
        <taxon>Metazoa</taxon>
        <taxon>Chordata</taxon>
        <taxon>Craniata</taxon>
        <taxon>Vertebrata</taxon>
        <taxon>Euteleostomi</taxon>
        <taxon>Actinopterygii</taxon>
        <taxon>Neopterygii</taxon>
        <taxon>Teleostei</taxon>
        <taxon>Neoteleostei</taxon>
        <taxon>Acanthomorphata</taxon>
        <taxon>Ovalentaria</taxon>
        <taxon>Atherinomorphae</taxon>
        <taxon>Cyprinodontiformes</taxon>
        <taxon>Goodeidae</taxon>
        <taxon>Xenoophorus</taxon>
    </lineage>
</organism>
<dbReference type="Proteomes" id="UP001434883">
    <property type="component" value="Unassembled WGS sequence"/>
</dbReference>
<evidence type="ECO:0000313" key="1">
    <source>
        <dbReference type="EMBL" id="MEQ2203557.1"/>
    </source>
</evidence>
<accession>A0ABV0R7T1</accession>
<reference evidence="1 2" key="1">
    <citation type="submission" date="2021-06" db="EMBL/GenBank/DDBJ databases">
        <authorList>
            <person name="Palmer J.M."/>
        </authorList>
    </citation>
    <scope>NUCLEOTIDE SEQUENCE [LARGE SCALE GENOMIC DNA]</scope>
    <source>
        <strain evidence="1 2">XC_2019</strain>
        <tissue evidence="1">Muscle</tissue>
    </source>
</reference>
<protein>
    <submittedName>
        <fullName evidence="1">Uncharacterized protein</fullName>
    </submittedName>
</protein>